<proteinExistence type="predicted"/>
<name>A0A8T8X9M6_ASPJA</name>
<dbReference type="EMBL" id="KZ824776">
    <property type="protein sequence ID" value="RAH84903.1"/>
    <property type="molecule type" value="Genomic_DNA"/>
</dbReference>
<reference evidence="2 3" key="1">
    <citation type="submission" date="2018-02" db="EMBL/GenBank/DDBJ databases">
        <title>The genomes of Aspergillus section Nigri reveals drivers in fungal speciation.</title>
        <authorList>
            <consortium name="DOE Joint Genome Institute"/>
            <person name="Vesth T.C."/>
            <person name="Nybo J."/>
            <person name="Theobald S."/>
            <person name="Brandl J."/>
            <person name="Frisvad J.C."/>
            <person name="Nielsen K.F."/>
            <person name="Lyhne E.K."/>
            <person name="Kogle M.E."/>
            <person name="Kuo A."/>
            <person name="Riley R."/>
            <person name="Clum A."/>
            <person name="Nolan M."/>
            <person name="Lipzen A."/>
            <person name="Salamov A."/>
            <person name="Henrissat B."/>
            <person name="Wiebenga A."/>
            <person name="De vries R.P."/>
            <person name="Grigoriev I.V."/>
            <person name="Mortensen U.H."/>
            <person name="Andersen M.R."/>
            <person name="Baker S.E."/>
        </authorList>
    </citation>
    <scope>NUCLEOTIDE SEQUENCE [LARGE SCALE GENOMIC DNA]</scope>
    <source>
        <strain evidence="2 3">CBS 114.51</strain>
    </source>
</reference>
<dbReference type="AlphaFoldDB" id="A0A8T8X9M6"/>
<dbReference type="Proteomes" id="UP000249497">
    <property type="component" value="Unassembled WGS sequence"/>
</dbReference>
<keyword evidence="1" id="KW-1133">Transmembrane helix</keyword>
<feature type="transmembrane region" description="Helical" evidence="1">
    <location>
        <begin position="12"/>
        <end position="33"/>
    </location>
</feature>
<evidence type="ECO:0000256" key="1">
    <source>
        <dbReference type="SAM" id="Phobius"/>
    </source>
</evidence>
<protein>
    <submittedName>
        <fullName evidence="2">Uncharacterized protein</fullName>
    </submittedName>
</protein>
<sequence length="81" mass="9071">MCPVMPDFESISWFVISNGRTIVLIIYLSLLHYNTNGVTFLQSGQPCKLLFPLAAPPGWVVAAHHPRMLIKRPDATVYGRC</sequence>
<organism evidence="2 3">
    <name type="scientific">Aspergillus japonicus CBS 114.51</name>
    <dbReference type="NCBI Taxonomy" id="1448312"/>
    <lineage>
        <taxon>Eukaryota</taxon>
        <taxon>Fungi</taxon>
        <taxon>Dikarya</taxon>
        <taxon>Ascomycota</taxon>
        <taxon>Pezizomycotina</taxon>
        <taxon>Eurotiomycetes</taxon>
        <taxon>Eurotiomycetidae</taxon>
        <taxon>Eurotiales</taxon>
        <taxon>Aspergillaceae</taxon>
        <taxon>Aspergillus</taxon>
        <taxon>Aspergillus subgen. Circumdati</taxon>
    </lineage>
</organism>
<evidence type="ECO:0000313" key="2">
    <source>
        <dbReference type="EMBL" id="RAH84903.1"/>
    </source>
</evidence>
<dbReference type="RefSeq" id="XP_025530797.1">
    <property type="nucleotide sequence ID" value="XM_025666825.1"/>
</dbReference>
<keyword evidence="1" id="KW-0812">Transmembrane</keyword>
<keyword evidence="1" id="KW-0472">Membrane</keyword>
<dbReference type="GeneID" id="37170517"/>
<keyword evidence="3" id="KW-1185">Reference proteome</keyword>
<gene>
    <name evidence="2" type="ORF">BO86DRAFT_209678</name>
</gene>
<accession>A0A8T8X9M6</accession>
<evidence type="ECO:0000313" key="3">
    <source>
        <dbReference type="Proteomes" id="UP000249497"/>
    </source>
</evidence>